<dbReference type="NCBIfam" id="TIGR02605">
    <property type="entry name" value="CxxC_CxxC_SSSS"/>
    <property type="match status" value="1"/>
</dbReference>
<sequence>MISTRKFRVPGGVDTVDQAETVPIPTRRWPPRRPSRERGEPVPTYAYTCTACGHAFDIHQSFSDDALTVCPECSGRLRKVFSSVGVTFKGSGFYRTDSRSGGKTSTAPAASTSSASSSSSSSGSSSGGTSSGGASSSSAASS</sequence>
<feature type="region of interest" description="Disordered" evidence="1">
    <location>
        <begin position="89"/>
        <end position="142"/>
    </location>
</feature>
<evidence type="ECO:0000259" key="2">
    <source>
        <dbReference type="SMART" id="SM00834"/>
    </source>
</evidence>
<evidence type="ECO:0000313" key="3">
    <source>
        <dbReference type="EMBL" id="QDP76592.1"/>
    </source>
</evidence>
<dbReference type="InterPro" id="IPR013429">
    <property type="entry name" value="Regulatory_FmdB_Zinc_ribbon"/>
</dbReference>
<dbReference type="EMBL" id="CP041694">
    <property type="protein sequence ID" value="QDP76592.1"/>
    <property type="molecule type" value="Genomic_DNA"/>
</dbReference>
<dbReference type="SMART" id="SM00834">
    <property type="entry name" value="CxxC_CXXC_SSSS"/>
    <property type="match status" value="1"/>
</dbReference>
<dbReference type="Pfam" id="PF09723">
    <property type="entry name" value="Zn_ribbon_8"/>
    <property type="match status" value="1"/>
</dbReference>
<feature type="domain" description="Putative regulatory protein FmdB zinc ribbon" evidence="2">
    <location>
        <begin position="43"/>
        <end position="82"/>
    </location>
</feature>
<name>A0ABX5XK93_CELCE</name>
<dbReference type="PANTHER" id="PTHR34404">
    <property type="entry name" value="REGULATORY PROTEIN, FMDB FAMILY"/>
    <property type="match status" value="1"/>
</dbReference>
<gene>
    <name evidence="3" type="ORF">FOG94_17110</name>
</gene>
<proteinExistence type="predicted"/>
<dbReference type="Proteomes" id="UP000319068">
    <property type="component" value="Chromosome"/>
</dbReference>
<evidence type="ECO:0000256" key="1">
    <source>
        <dbReference type="SAM" id="MobiDB-lite"/>
    </source>
</evidence>
<accession>A0ABX5XK93</accession>
<reference evidence="3 4" key="1">
    <citation type="submission" date="2019-07" db="EMBL/GenBank/DDBJ databases">
        <title>Complete Genome Sequence and Methylome Analysis of Arthrobacter luteus NEB113.</title>
        <authorList>
            <person name="Fomenkov A."/>
            <person name="Anton B.P."/>
            <person name="Vincze T."/>
            <person name="Roberts R.J."/>
        </authorList>
    </citation>
    <scope>NUCLEOTIDE SEQUENCE [LARGE SCALE GENOMIC DNA]</scope>
    <source>
        <strain evidence="3 4">NEB113</strain>
    </source>
</reference>
<feature type="compositionally biased region" description="Low complexity" evidence="1">
    <location>
        <begin position="132"/>
        <end position="142"/>
    </location>
</feature>
<feature type="compositionally biased region" description="Low complexity" evidence="1">
    <location>
        <begin position="101"/>
        <end position="124"/>
    </location>
</feature>
<dbReference type="PANTHER" id="PTHR34404:SF2">
    <property type="entry name" value="CONSERVED SERINE RICH PROTEIN"/>
    <property type="match status" value="1"/>
</dbReference>
<protein>
    <submittedName>
        <fullName evidence="3">FmdB family transcriptional regulator</fullName>
    </submittedName>
</protein>
<organism evidence="3 4">
    <name type="scientific">Cellulosimicrobium cellulans</name>
    <name type="common">Arthrobacter luteus</name>
    <dbReference type="NCBI Taxonomy" id="1710"/>
    <lineage>
        <taxon>Bacteria</taxon>
        <taxon>Bacillati</taxon>
        <taxon>Actinomycetota</taxon>
        <taxon>Actinomycetes</taxon>
        <taxon>Micrococcales</taxon>
        <taxon>Promicromonosporaceae</taxon>
        <taxon>Cellulosimicrobium</taxon>
    </lineage>
</organism>
<evidence type="ECO:0000313" key="4">
    <source>
        <dbReference type="Proteomes" id="UP000319068"/>
    </source>
</evidence>
<keyword evidence="4" id="KW-1185">Reference proteome</keyword>